<name>A0A2T5V8N7_9HYPH</name>
<dbReference type="OrthoDB" id="9797680at2"/>
<dbReference type="Gene3D" id="2.30.30.390">
    <property type="entry name" value="Hemimethylated DNA-binding domain"/>
    <property type="match status" value="1"/>
</dbReference>
<evidence type="ECO:0000313" key="3">
    <source>
        <dbReference type="EMBL" id="PTW60112.1"/>
    </source>
</evidence>
<comment type="caution">
    <text evidence="3">The sequence shown here is derived from an EMBL/GenBank/DDBJ whole genome shotgun (WGS) entry which is preliminary data.</text>
</comment>
<gene>
    <name evidence="3" type="ORF">C8N35_105114</name>
</gene>
<dbReference type="GO" id="GO:0003677">
    <property type="term" value="F:DNA binding"/>
    <property type="evidence" value="ECO:0007669"/>
    <property type="project" value="UniProtKB-UniRule"/>
</dbReference>
<proteinExistence type="predicted"/>
<evidence type="ECO:0000313" key="4">
    <source>
        <dbReference type="Proteomes" id="UP000244081"/>
    </source>
</evidence>
<dbReference type="PANTHER" id="PTHR48439">
    <property type="entry name" value="HEMIMETHYLATED DNA-BINDING DOMAIN-CONTAINING PROTEIN"/>
    <property type="match status" value="1"/>
</dbReference>
<dbReference type="SUPFAM" id="SSF141255">
    <property type="entry name" value="YccV-like"/>
    <property type="match status" value="1"/>
</dbReference>
<evidence type="ECO:0000259" key="2">
    <source>
        <dbReference type="SMART" id="SM00992"/>
    </source>
</evidence>
<keyword evidence="4" id="KW-1185">Reference proteome</keyword>
<dbReference type="PANTHER" id="PTHR48439:SF1">
    <property type="entry name" value="HEMIMETHYLATED DNA-BINDING DOMAIN-CONTAINING PROTEIN"/>
    <property type="match status" value="1"/>
</dbReference>
<dbReference type="InterPro" id="IPR053189">
    <property type="entry name" value="Clp_protease_adapter_ClpF"/>
</dbReference>
<keyword evidence="3" id="KW-0346">Stress response</keyword>
<dbReference type="Pfam" id="PF08755">
    <property type="entry name" value="YccV-like"/>
    <property type="match status" value="1"/>
</dbReference>
<organism evidence="3 4">
    <name type="scientific">Breoghania corrubedonensis</name>
    <dbReference type="NCBI Taxonomy" id="665038"/>
    <lineage>
        <taxon>Bacteria</taxon>
        <taxon>Pseudomonadati</taxon>
        <taxon>Pseudomonadota</taxon>
        <taxon>Alphaproteobacteria</taxon>
        <taxon>Hyphomicrobiales</taxon>
        <taxon>Stappiaceae</taxon>
        <taxon>Breoghania</taxon>
    </lineage>
</organism>
<evidence type="ECO:0000256" key="1">
    <source>
        <dbReference type="NCBIfam" id="TIGR02097"/>
    </source>
</evidence>
<dbReference type="InterPro" id="IPR036623">
    <property type="entry name" value="Hemimethylated_DNA-bd_sf"/>
</dbReference>
<sequence>MKTRDIPDRLAASGEAAGGRFITRGDNDLIERIRSAKYRIGQVVRHRVYPFRGVIFDVDPTFDNTDDWYDAIPEDIRPRKDQPFYHLLAENEESEYIAYVSEQNLVCDDTGEPVRHPQIDEFFDVLEDGSYHARDVEIH</sequence>
<protein>
    <recommendedName>
        <fullName evidence="1">Heat shock protein HspQ</fullName>
    </recommendedName>
</protein>
<dbReference type="AlphaFoldDB" id="A0A2T5V8N7"/>
<dbReference type="SMART" id="SM00992">
    <property type="entry name" value="YccV-like"/>
    <property type="match status" value="1"/>
</dbReference>
<feature type="domain" description="Hemimethylated DNA-binding" evidence="2">
    <location>
        <begin position="35"/>
        <end position="134"/>
    </location>
</feature>
<dbReference type="Proteomes" id="UP000244081">
    <property type="component" value="Unassembled WGS sequence"/>
</dbReference>
<accession>A0A2T5V8N7</accession>
<dbReference type="EMBL" id="QAYG01000005">
    <property type="protein sequence ID" value="PTW60112.1"/>
    <property type="molecule type" value="Genomic_DNA"/>
</dbReference>
<dbReference type="NCBIfam" id="TIGR02097">
    <property type="entry name" value="yccV"/>
    <property type="match status" value="1"/>
</dbReference>
<dbReference type="InterPro" id="IPR011722">
    <property type="entry name" value="Hemimethylated_DNA-bd_dom"/>
</dbReference>
<reference evidence="3 4" key="1">
    <citation type="submission" date="2018-04" db="EMBL/GenBank/DDBJ databases">
        <title>Genomic Encyclopedia of Archaeal and Bacterial Type Strains, Phase II (KMG-II): from individual species to whole genera.</title>
        <authorList>
            <person name="Goeker M."/>
        </authorList>
    </citation>
    <scope>NUCLEOTIDE SEQUENCE [LARGE SCALE GENOMIC DNA]</scope>
    <source>
        <strain evidence="3 4">DSM 23382</strain>
    </source>
</reference>